<accession>A0A4P6U5L4</accession>
<sequence length="274" mass="30091">MPDLTIHEYEVTPALGRHLVLDPRSLAYRRRYTGEPIHPVEWAPKVPVLNQQDLLAQGIRTSTLVEGVGDVDALGSCTANAATALISILHTADELAAAGLDVTDPAAAESWAIGLYSDATHRDQWHDSAWPDQDCGSSGLGVAKALRGRGLIDQYGHATTAEELCRDLQTGPLLIGMPWYEEFFTPPGKHALLDDLPNWQDSPIAGGHEVCVTALEHVTYRPDGDLDYARTVLRIRNSWSSSWADHGDFRMSLALYQALRHDIDVVQPRLDASR</sequence>
<dbReference type="SUPFAM" id="SSF54001">
    <property type="entry name" value="Cysteine proteinases"/>
    <property type="match status" value="1"/>
</dbReference>
<gene>
    <name evidence="1" type="ORF">D0Z67_29585</name>
</gene>
<dbReference type="InterPro" id="IPR038765">
    <property type="entry name" value="Papain-like_cys_pep_sf"/>
</dbReference>
<name>A0A4P6U5L4_STRSO</name>
<geneLocation type="plasmid" evidence="1">
    <name>unnamed</name>
</geneLocation>
<dbReference type="RefSeq" id="WP_031183019.1">
    <property type="nucleotide sequence ID" value="NZ_CP032230.1"/>
</dbReference>
<dbReference type="STRING" id="73044.GCA_000725795_04915"/>
<evidence type="ECO:0000313" key="2">
    <source>
        <dbReference type="Proteomes" id="UP000292547"/>
    </source>
</evidence>
<organism evidence="1 2">
    <name type="scientific">Streptomyces seoulensis</name>
    <dbReference type="NCBI Taxonomy" id="73044"/>
    <lineage>
        <taxon>Bacteria</taxon>
        <taxon>Bacillati</taxon>
        <taxon>Actinomycetota</taxon>
        <taxon>Actinomycetes</taxon>
        <taxon>Kitasatosporales</taxon>
        <taxon>Streptomycetaceae</taxon>
        <taxon>Streptomyces</taxon>
    </lineage>
</organism>
<proteinExistence type="predicted"/>
<reference evidence="1 2" key="1">
    <citation type="submission" date="2018-08" db="EMBL/GenBank/DDBJ databases">
        <title>The complete genome sequence of Streptomyces seoulensis, a pioneer strain for nickel superoxide dismutase discovery.</title>
        <authorList>
            <person name="Shin J."/>
            <person name="Lee J.-S."/>
            <person name="Lee E.-J."/>
            <person name="Youn H.-D."/>
        </authorList>
    </citation>
    <scope>NUCLEOTIDE SEQUENCE [LARGE SCALE GENOMIC DNA]</scope>
    <source>
        <strain evidence="1 2">KCTC 9819</strain>
        <plasmid evidence="1 2">unnamed</plasmid>
    </source>
</reference>
<evidence type="ECO:0000313" key="1">
    <source>
        <dbReference type="EMBL" id="QBJ94521.1"/>
    </source>
</evidence>
<evidence type="ECO:0008006" key="3">
    <source>
        <dbReference type="Google" id="ProtNLM"/>
    </source>
</evidence>
<dbReference type="KEGG" id="sseo:D0Z67_29585"/>
<dbReference type="Proteomes" id="UP000292547">
    <property type="component" value="Plasmid unnamed"/>
</dbReference>
<keyword evidence="1" id="KW-0614">Plasmid</keyword>
<dbReference type="AlphaFoldDB" id="A0A4P6U5L4"/>
<dbReference type="GeneID" id="300103047"/>
<dbReference type="OrthoDB" id="5289073at2"/>
<dbReference type="Gene3D" id="3.90.70.10">
    <property type="entry name" value="Cysteine proteinases"/>
    <property type="match status" value="1"/>
</dbReference>
<dbReference type="EMBL" id="CP032230">
    <property type="protein sequence ID" value="QBJ94521.1"/>
    <property type="molecule type" value="Genomic_DNA"/>
</dbReference>
<keyword evidence="2" id="KW-1185">Reference proteome</keyword>
<protein>
    <recommendedName>
        <fullName evidence="3">Peptidase C1A papain C-terminal domain-containing protein</fullName>
    </recommendedName>
</protein>